<reference evidence="2" key="1">
    <citation type="journal article" date="2019" name="Int. J. Syst. Evol. Microbiol.">
        <title>The Global Catalogue of Microorganisms (GCM) 10K type strain sequencing project: providing services to taxonomists for standard genome sequencing and annotation.</title>
        <authorList>
            <consortium name="The Broad Institute Genomics Platform"/>
            <consortium name="The Broad Institute Genome Sequencing Center for Infectious Disease"/>
            <person name="Wu L."/>
            <person name="Ma J."/>
        </authorList>
    </citation>
    <scope>NUCLEOTIDE SEQUENCE [LARGE SCALE GENOMIC DNA]</scope>
    <source>
        <strain evidence="2">JCM 17712</strain>
    </source>
</reference>
<dbReference type="EMBL" id="BAABIZ010000023">
    <property type="protein sequence ID" value="GAA5110465.1"/>
    <property type="molecule type" value="Genomic_DNA"/>
</dbReference>
<dbReference type="PROSITE" id="PS51257">
    <property type="entry name" value="PROKAR_LIPOPROTEIN"/>
    <property type="match status" value="1"/>
</dbReference>
<gene>
    <name evidence="1" type="ORF">GCM10023261_14090</name>
</gene>
<comment type="caution">
    <text evidence="1">The sequence shown here is derived from an EMBL/GenBank/DDBJ whole genome shotgun (WGS) entry which is preliminary data.</text>
</comment>
<proteinExistence type="predicted"/>
<dbReference type="Proteomes" id="UP001500864">
    <property type="component" value="Unassembled WGS sequence"/>
</dbReference>
<protein>
    <submittedName>
        <fullName evidence="1">Uncharacterized protein</fullName>
    </submittedName>
</protein>
<keyword evidence="2" id="KW-1185">Reference proteome</keyword>
<name>A0ABP9N8E0_9HYPH</name>
<evidence type="ECO:0000313" key="1">
    <source>
        <dbReference type="EMBL" id="GAA5110465.1"/>
    </source>
</evidence>
<evidence type="ECO:0000313" key="2">
    <source>
        <dbReference type="Proteomes" id="UP001500864"/>
    </source>
</evidence>
<sequence>MMKSVKIFRSDHGLLIMTGIFAAACQTINPYNSQALPAVHLSFVRRGLQIFAERVTKDRLKQALDETLKWAMEDSRLQETFRSQYSALP</sequence>
<accession>A0ABP9N8E0</accession>
<organism evidence="1 2">
    <name type="scientific">Bartonella jaculi</name>
    <dbReference type="NCBI Taxonomy" id="686226"/>
    <lineage>
        <taxon>Bacteria</taxon>
        <taxon>Pseudomonadati</taxon>
        <taxon>Pseudomonadota</taxon>
        <taxon>Alphaproteobacteria</taxon>
        <taxon>Hyphomicrobiales</taxon>
        <taxon>Bartonellaceae</taxon>
        <taxon>Bartonella</taxon>
    </lineage>
</organism>